<keyword evidence="1" id="KW-0812">Transmembrane</keyword>
<organism evidence="2 3">
    <name type="scientific">Ruminococcus difficilis</name>
    <dbReference type="NCBI Taxonomy" id="2763069"/>
    <lineage>
        <taxon>Bacteria</taxon>
        <taxon>Bacillati</taxon>
        <taxon>Bacillota</taxon>
        <taxon>Clostridia</taxon>
        <taxon>Eubacteriales</taxon>
        <taxon>Oscillospiraceae</taxon>
        <taxon>Ruminococcus</taxon>
    </lineage>
</organism>
<dbReference type="RefSeq" id="WP_186833534.1">
    <property type="nucleotide sequence ID" value="NZ_JAEQMG010000201.1"/>
</dbReference>
<dbReference type="Proteomes" id="UP000633365">
    <property type="component" value="Unassembled WGS sequence"/>
</dbReference>
<evidence type="ECO:0000313" key="2">
    <source>
        <dbReference type="EMBL" id="MBK6090356.1"/>
    </source>
</evidence>
<keyword evidence="1" id="KW-1133">Transmembrane helix</keyword>
<accession>A0A934WUW0</accession>
<keyword evidence="3" id="KW-1185">Reference proteome</keyword>
<protein>
    <recommendedName>
        <fullName evidence="4">Sporulation integral membrane protein YlbJ</fullName>
    </recommendedName>
</protein>
<evidence type="ECO:0000313" key="3">
    <source>
        <dbReference type="Proteomes" id="UP000633365"/>
    </source>
</evidence>
<feature type="transmembrane region" description="Helical" evidence="1">
    <location>
        <begin position="51"/>
        <end position="68"/>
    </location>
</feature>
<gene>
    <name evidence="2" type="ORF">JKK62_17255</name>
</gene>
<dbReference type="EMBL" id="JAEQMG010000201">
    <property type="protein sequence ID" value="MBK6090356.1"/>
    <property type="molecule type" value="Genomic_DNA"/>
</dbReference>
<evidence type="ECO:0000256" key="1">
    <source>
        <dbReference type="SAM" id="Phobius"/>
    </source>
</evidence>
<feature type="transmembrane region" description="Helical" evidence="1">
    <location>
        <begin position="80"/>
        <end position="100"/>
    </location>
</feature>
<feature type="transmembrane region" description="Helical" evidence="1">
    <location>
        <begin position="150"/>
        <end position="170"/>
    </location>
</feature>
<proteinExistence type="predicted"/>
<evidence type="ECO:0008006" key="4">
    <source>
        <dbReference type="Google" id="ProtNLM"/>
    </source>
</evidence>
<comment type="caution">
    <text evidence="2">The sequence shown here is derived from an EMBL/GenBank/DDBJ whole genome shotgun (WGS) entry which is preliminary data.</text>
</comment>
<dbReference type="AlphaFoldDB" id="A0A934WUW0"/>
<feature type="transmembrane region" description="Helical" evidence="1">
    <location>
        <begin position="253"/>
        <end position="274"/>
    </location>
</feature>
<dbReference type="PROSITE" id="PS51257">
    <property type="entry name" value="PROKAR_LIPOPROTEIN"/>
    <property type="match status" value="1"/>
</dbReference>
<feature type="transmembrane region" description="Helical" evidence="1">
    <location>
        <begin position="286"/>
        <end position="307"/>
    </location>
</feature>
<keyword evidence="1" id="KW-0472">Membrane</keyword>
<feature type="transmembrane region" description="Helical" evidence="1">
    <location>
        <begin position="12"/>
        <end position="31"/>
    </location>
</feature>
<feature type="transmembrane region" description="Helical" evidence="1">
    <location>
        <begin position="327"/>
        <end position="347"/>
    </location>
</feature>
<name>A0A934WUW0_9FIRM</name>
<sequence>MKDKKLFRYRKIITLSLIVVGCYLCLSYSQVCADGIKKGILFCVEVLVPSLYVFMTLSSAVIRSGIAVSVTRPLEKLSRFLFRLPPSGLAVILLSVLGGYPVGARCAAMLYEEGGISRSDAEKAADIAVCAGPGFLINYVGTALLGNRQAGILLLCAEITGVLITGVIVGRTMRSTPLPHPRSANALVSHNLLIDSVTDASRATLRMCGMVVICTAMIAVIGEISPDERITDVVSALIEITEGCHRSCGHYPLYMIAFFIGFGGISVHLQAFAGMDGLFVNKGLFFLYRIIQGIITAAAAYSYLMIFPVEQGVFNSTDAGLTVAKSATLAGSAALVLCSVCFIGSVHRRRGADSYKRL</sequence>
<reference evidence="2" key="1">
    <citation type="submission" date="2021-01" db="EMBL/GenBank/DDBJ databases">
        <title>Genome public.</title>
        <authorList>
            <person name="Liu C."/>
            <person name="Sun Q."/>
        </authorList>
    </citation>
    <scope>NUCLEOTIDE SEQUENCE</scope>
    <source>
        <strain evidence="2">M6</strain>
    </source>
</reference>